<comment type="caution">
    <text evidence="2">The sequence shown here is derived from an EMBL/GenBank/DDBJ whole genome shotgun (WGS) entry which is preliminary data.</text>
</comment>
<name>A0A0C2VW99_9BACL</name>
<evidence type="ECO:0000259" key="1">
    <source>
        <dbReference type="Pfam" id="PF11575"/>
    </source>
</evidence>
<sequence length="242" mass="27623">MTQDELKHFISENIAISFGEPDGRNWTLSSWSNAQAATRDFEAIQAVQQAPKLNVTGSLIMKRAAFAYLGALLAFYKEGEVWDLQASSLHLVKSDDPLYFYLKLQASQITVSPVRLTSEQWDEAVKMLFHDWLKPLVATISDACKIHEIILWENVFIYLKWFYEGLAPSLSELGRDDWALQWNELTRESFFGEETLNPFAYLADVKSKRVVENGMRVRHTCCYKHKLPGGTKCSTCSQIKAT</sequence>
<dbReference type="GO" id="GO:0051537">
    <property type="term" value="F:2 iron, 2 sulfur cluster binding"/>
    <property type="evidence" value="ECO:0007669"/>
    <property type="project" value="InterPro"/>
</dbReference>
<accession>A0A0C2VW99</accession>
<gene>
    <name evidence="2" type="ORF">KR50_12710</name>
</gene>
<organism evidence="2 3">
    <name type="scientific">Jeotgalibacillus campisalis</name>
    <dbReference type="NCBI Taxonomy" id="220754"/>
    <lineage>
        <taxon>Bacteria</taxon>
        <taxon>Bacillati</taxon>
        <taxon>Bacillota</taxon>
        <taxon>Bacilli</taxon>
        <taxon>Bacillales</taxon>
        <taxon>Caryophanaceae</taxon>
        <taxon>Jeotgalibacillus</taxon>
    </lineage>
</organism>
<dbReference type="InterPro" id="IPR024726">
    <property type="entry name" value="FhuF_C"/>
</dbReference>
<dbReference type="RefSeq" id="WP_041056175.1">
    <property type="nucleotide sequence ID" value="NZ_JXRR01000011.1"/>
</dbReference>
<dbReference type="OrthoDB" id="2962087at2"/>
<evidence type="ECO:0000313" key="2">
    <source>
        <dbReference type="EMBL" id="KIL48686.1"/>
    </source>
</evidence>
<keyword evidence="3" id="KW-1185">Reference proteome</keyword>
<protein>
    <recommendedName>
        <fullName evidence="1">Ferric siderophore reductase C-terminal domain-containing protein</fullName>
    </recommendedName>
</protein>
<dbReference type="Proteomes" id="UP000031972">
    <property type="component" value="Unassembled WGS sequence"/>
</dbReference>
<reference evidence="2 3" key="1">
    <citation type="submission" date="2015-01" db="EMBL/GenBank/DDBJ databases">
        <title>Jeotgalibacillus campisalis genome sequencing.</title>
        <authorList>
            <person name="Goh K.M."/>
            <person name="Chan K.-G."/>
            <person name="Yaakop A.S."/>
            <person name="Ee R."/>
            <person name="Gan H.M."/>
            <person name="Chan C.S."/>
        </authorList>
    </citation>
    <scope>NUCLEOTIDE SEQUENCE [LARGE SCALE GENOMIC DNA]</scope>
    <source>
        <strain evidence="2 3">SF-57</strain>
    </source>
</reference>
<evidence type="ECO:0000313" key="3">
    <source>
        <dbReference type="Proteomes" id="UP000031972"/>
    </source>
</evidence>
<dbReference type="Pfam" id="PF11575">
    <property type="entry name" value="FhuF_C"/>
    <property type="match status" value="1"/>
</dbReference>
<dbReference type="EMBL" id="JXRR01000011">
    <property type="protein sequence ID" value="KIL48686.1"/>
    <property type="molecule type" value="Genomic_DNA"/>
</dbReference>
<proteinExistence type="predicted"/>
<dbReference type="PATRIC" id="fig|220754.4.peg.1294"/>
<feature type="domain" description="Ferric siderophore reductase C-terminal" evidence="1">
    <location>
        <begin position="218"/>
        <end position="236"/>
    </location>
</feature>
<dbReference type="AlphaFoldDB" id="A0A0C2VW99"/>